<evidence type="ECO:0000256" key="4">
    <source>
        <dbReference type="ARBA" id="ARBA00022980"/>
    </source>
</evidence>
<evidence type="ECO:0000313" key="7">
    <source>
        <dbReference type="EMBL" id="OGZ18777.1"/>
    </source>
</evidence>
<sequence>MAKKQLTGKIISNKMQKTVVVKVERLKEHPKYKRRYKLHKNYKAHVENEEYQIGDRVIIEECSPISKDKKWKVIKKA</sequence>
<comment type="subunit">
    <text evidence="6">Part of the 30S ribosomal subunit.</text>
</comment>
<evidence type="ECO:0000256" key="5">
    <source>
        <dbReference type="ARBA" id="ARBA00023274"/>
    </source>
</evidence>
<dbReference type="GO" id="GO:0006412">
    <property type="term" value="P:translation"/>
    <property type="evidence" value="ECO:0007669"/>
    <property type="project" value="UniProtKB-UniRule"/>
</dbReference>
<dbReference type="CDD" id="cd00364">
    <property type="entry name" value="Ribosomal_uS17"/>
    <property type="match status" value="1"/>
</dbReference>
<evidence type="ECO:0000256" key="2">
    <source>
        <dbReference type="ARBA" id="ARBA00022730"/>
    </source>
</evidence>
<dbReference type="InterPro" id="IPR019984">
    <property type="entry name" value="Ribosomal_uS17_bact/chlr"/>
</dbReference>
<dbReference type="GO" id="GO:0022627">
    <property type="term" value="C:cytosolic small ribosomal subunit"/>
    <property type="evidence" value="ECO:0007669"/>
    <property type="project" value="UniProtKB-UniRule"/>
</dbReference>
<proteinExistence type="inferred from homology"/>
<evidence type="ECO:0000256" key="1">
    <source>
        <dbReference type="ARBA" id="ARBA00010254"/>
    </source>
</evidence>
<dbReference type="PANTHER" id="PTHR10744:SF1">
    <property type="entry name" value="SMALL RIBOSOMAL SUBUNIT PROTEIN US17M"/>
    <property type="match status" value="1"/>
</dbReference>
<dbReference type="GO" id="GO:0003735">
    <property type="term" value="F:structural constituent of ribosome"/>
    <property type="evidence" value="ECO:0007669"/>
    <property type="project" value="UniProtKB-UniRule"/>
</dbReference>
<dbReference type="InterPro" id="IPR000266">
    <property type="entry name" value="Ribosomal_uS17"/>
</dbReference>
<evidence type="ECO:0000256" key="6">
    <source>
        <dbReference type="HAMAP-Rule" id="MF_01345"/>
    </source>
</evidence>
<dbReference type="Proteomes" id="UP000176755">
    <property type="component" value="Unassembled WGS sequence"/>
</dbReference>
<dbReference type="STRING" id="1801663.A2175_00640"/>
<organism evidence="7 8">
    <name type="scientific">Candidatus Nealsonbacteria bacterium RBG_13_42_11</name>
    <dbReference type="NCBI Taxonomy" id="1801663"/>
    <lineage>
        <taxon>Bacteria</taxon>
        <taxon>Candidatus Nealsoniibacteriota</taxon>
    </lineage>
</organism>
<comment type="function">
    <text evidence="6">One of the primary rRNA binding proteins, it binds specifically to the 5'-end of 16S ribosomal RNA.</text>
</comment>
<comment type="similarity">
    <text evidence="1 6">Belongs to the universal ribosomal protein uS17 family.</text>
</comment>
<keyword evidence="2 6" id="KW-0699">rRNA-binding</keyword>
<dbReference type="NCBIfam" id="NF004123">
    <property type="entry name" value="PRK05610.1"/>
    <property type="match status" value="1"/>
</dbReference>
<dbReference type="PANTHER" id="PTHR10744">
    <property type="entry name" value="40S RIBOSOMAL PROTEIN S11 FAMILY MEMBER"/>
    <property type="match status" value="1"/>
</dbReference>
<keyword evidence="3 6" id="KW-0694">RNA-binding</keyword>
<dbReference type="GO" id="GO:0019843">
    <property type="term" value="F:rRNA binding"/>
    <property type="evidence" value="ECO:0007669"/>
    <property type="project" value="UniProtKB-UniRule"/>
</dbReference>
<reference evidence="7 8" key="1">
    <citation type="journal article" date="2016" name="Nat. Commun.">
        <title>Thousands of microbial genomes shed light on interconnected biogeochemical processes in an aquifer system.</title>
        <authorList>
            <person name="Anantharaman K."/>
            <person name="Brown C.T."/>
            <person name="Hug L.A."/>
            <person name="Sharon I."/>
            <person name="Castelle C.J."/>
            <person name="Probst A.J."/>
            <person name="Thomas B.C."/>
            <person name="Singh A."/>
            <person name="Wilkins M.J."/>
            <person name="Karaoz U."/>
            <person name="Brodie E.L."/>
            <person name="Williams K.H."/>
            <person name="Hubbard S.S."/>
            <person name="Banfield J.F."/>
        </authorList>
    </citation>
    <scope>NUCLEOTIDE SEQUENCE [LARGE SCALE GENOMIC DNA]</scope>
</reference>
<dbReference type="NCBIfam" id="TIGR03635">
    <property type="entry name" value="uS17_bact"/>
    <property type="match status" value="1"/>
</dbReference>
<dbReference type="HAMAP" id="MF_01345_B">
    <property type="entry name" value="Ribosomal_uS17_B"/>
    <property type="match status" value="1"/>
</dbReference>
<comment type="caution">
    <text evidence="7">The sequence shown here is derived from an EMBL/GenBank/DDBJ whole genome shotgun (WGS) entry which is preliminary data.</text>
</comment>
<evidence type="ECO:0000256" key="3">
    <source>
        <dbReference type="ARBA" id="ARBA00022884"/>
    </source>
</evidence>
<dbReference type="AlphaFoldDB" id="A0A1G2DYW4"/>
<protein>
    <recommendedName>
        <fullName evidence="6">Small ribosomal subunit protein uS17</fullName>
    </recommendedName>
</protein>
<dbReference type="Pfam" id="PF00366">
    <property type="entry name" value="Ribosomal_S17"/>
    <property type="match status" value="1"/>
</dbReference>
<accession>A0A1G2DYW4</accession>
<keyword evidence="5 6" id="KW-0687">Ribonucleoprotein</keyword>
<evidence type="ECO:0000313" key="8">
    <source>
        <dbReference type="Proteomes" id="UP000176755"/>
    </source>
</evidence>
<keyword evidence="4 6" id="KW-0689">Ribosomal protein</keyword>
<gene>
    <name evidence="6" type="primary">rpsQ</name>
    <name evidence="7" type="ORF">A2175_00640</name>
</gene>
<dbReference type="SUPFAM" id="SSF50249">
    <property type="entry name" value="Nucleic acid-binding proteins"/>
    <property type="match status" value="1"/>
</dbReference>
<name>A0A1G2DYW4_9BACT</name>
<dbReference type="EMBL" id="MHLY01000007">
    <property type="protein sequence ID" value="OGZ18777.1"/>
    <property type="molecule type" value="Genomic_DNA"/>
</dbReference>
<dbReference type="Gene3D" id="2.40.50.140">
    <property type="entry name" value="Nucleic acid-binding proteins"/>
    <property type="match status" value="1"/>
</dbReference>
<dbReference type="InterPro" id="IPR012340">
    <property type="entry name" value="NA-bd_OB-fold"/>
</dbReference>
<dbReference type="PRINTS" id="PR00973">
    <property type="entry name" value="RIBOSOMALS17"/>
</dbReference>